<evidence type="ECO:0000256" key="1">
    <source>
        <dbReference type="ARBA" id="ARBA00008834"/>
    </source>
</evidence>
<dbReference type="InterPro" id="IPR000743">
    <property type="entry name" value="Glyco_hydro_28"/>
</dbReference>
<dbReference type="Pfam" id="PF00295">
    <property type="entry name" value="Glyco_hydro_28"/>
    <property type="match status" value="1"/>
</dbReference>
<dbReference type="AlphaFoldDB" id="A0A2T0SAI7"/>
<dbReference type="SUPFAM" id="SSF51126">
    <property type="entry name" value="Pectin lyase-like"/>
    <property type="match status" value="1"/>
</dbReference>
<protein>
    <submittedName>
        <fullName evidence="10">Glycosyl hydrolase family 28</fullName>
    </submittedName>
</protein>
<dbReference type="Proteomes" id="UP000238375">
    <property type="component" value="Unassembled WGS sequence"/>
</dbReference>
<keyword evidence="3 9" id="KW-0378">Hydrolase</keyword>
<evidence type="ECO:0000313" key="11">
    <source>
        <dbReference type="Proteomes" id="UP000238375"/>
    </source>
</evidence>
<keyword evidence="5" id="KW-0119">Carbohydrate metabolism</keyword>
<evidence type="ECO:0000313" key="10">
    <source>
        <dbReference type="EMBL" id="PRY30437.1"/>
    </source>
</evidence>
<dbReference type="GO" id="GO:0000272">
    <property type="term" value="P:polysaccharide catabolic process"/>
    <property type="evidence" value="ECO:0007669"/>
    <property type="project" value="UniProtKB-KW"/>
</dbReference>
<dbReference type="InterPro" id="IPR006626">
    <property type="entry name" value="PbH1"/>
</dbReference>
<proteinExistence type="inferred from homology"/>
<evidence type="ECO:0000256" key="2">
    <source>
        <dbReference type="ARBA" id="ARBA00022737"/>
    </source>
</evidence>
<dbReference type="PANTHER" id="PTHR31736:SF9">
    <property type="entry name" value="ENDO-XYLOGALACTURONAN HYDROLASE A-RELATED"/>
    <property type="match status" value="1"/>
</dbReference>
<keyword evidence="7" id="KW-0624">Polysaccharide degradation</keyword>
<comment type="function">
    <text evidence="8">Pectinolytic enzyme involved in the degradation of xylogalacturonan (xga), a galacturonan backbone heavily substituted with xylose, and which is one important component of the hairy regions of pectin. Activity requires a galacturonic acid backbone substituted with xylose.</text>
</comment>
<keyword evidence="11" id="KW-1185">Reference proteome</keyword>
<evidence type="ECO:0000256" key="8">
    <source>
        <dbReference type="ARBA" id="ARBA00037278"/>
    </source>
</evidence>
<dbReference type="OrthoDB" id="9795222at2"/>
<dbReference type="PANTHER" id="PTHR31736">
    <property type="match status" value="1"/>
</dbReference>
<comment type="similarity">
    <text evidence="1 9">Belongs to the glycosyl hydrolase 28 family.</text>
</comment>
<evidence type="ECO:0000256" key="9">
    <source>
        <dbReference type="RuleBase" id="RU361169"/>
    </source>
</evidence>
<name>A0A2T0SAI7_9BACT</name>
<evidence type="ECO:0000256" key="7">
    <source>
        <dbReference type="ARBA" id="ARBA00023326"/>
    </source>
</evidence>
<dbReference type="EMBL" id="PVTE01000024">
    <property type="protein sequence ID" value="PRY30437.1"/>
    <property type="molecule type" value="Genomic_DNA"/>
</dbReference>
<evidence type="ECO:0000256" key="3">
    <source>
        <dbReference type="ARBA" id="ARBA00022801"/>
    </source>
</evidence>
<reference evidence="10 11" key="1">
    <citation type="submission" date="2018-03" db="EMBL/GenBank/DDBJ databases">
        <title>Genomic Encyclopedia of Archaeal and Bacterial Type Strains, Phase II (KMG-II): from individual species to whole genera.</title>
        <authorList>
            <person name="Goeker M."/>
        </authorList>
    </citation>
    <scope>NUCLEOTIDE SEQUENCE [LARGE SCALE GENOMIC DNA]</scope>
    <source>
        <strain evidence="10 11">DSM 28354</strain>
    </source>
</reference>
<evidence type="ECO:0000256" key="4">
    <source>
        <dbReference type="ARBA" id="ARBA00023180"/>
    </source>
</evidence>
<accession>A0A2T0SAI7</accession>
<dbReference type="InterPro" id="IPR012334">
    <property type="entry name" value="Pectin_lyas_fold"/>
</dbReference>
<organism evidence="10 11">
    <name type="scientific">Spirosoma oryzae</name>
    <dbReference type="NCBI Taxonomy" id="1469603"/>
    <lineage>
        <taxon>Bacteria</taxon>
        <taxon>Pseudomonadati</taxon>
        <taxon>Bacteroidota</taxon>
        <taxon>Cytophagia</taxon>
        <taxon>Cytophagales</taxon>
        <taxon>Cytophagaceae</taxon>
        <taxon>Spirosoma</taxon>
    </lineage>
</organism>
<keyword evidence="6 9" id="KW-0326">Glycosidase</keyword>
<sequence length="469" mass="52593">MNRIKLVLVLIFWIVSVPLYAQNLVIYPVPTGVLYSQHNDDYTVRVRKPGGPWQDLFEYNVQVDLDKVRDASMVFFDFSGTVEVAVRKNNGLVQNARIRPLSYQIQPKQEGNTLYFTLTQPRKLSIEFNGDKLQNLHLFANALETGKPDPKDPNVIYFGPGIHSPDDKPGDVFKIPSNKTVYIDGGAVIRGKLVCDNVNNVRIVGRGIIDQPQRGIEITHSENVLVDGIIVKNPQHYTVYGGQSKGVTIRNLKSFSCKGWSDGIDLMSCSDVLVDDVFMRNSDDCIALYGHRWDYYGGSRNVVVKNSTLWADVAHPTNIGLHGDTRSIGDTLENITFSNLDILEHDEDDPDYQGCLAISCGDLNLIRNVTYENIRIEDFEEGKLLSLRVLYNKKYNTGPGRTIENITFRNITYSGFGANPSIIEGLSEQGMVRGVTLQNVRINGKLLRVSQSDNIRIGAFTQSIQFKPD</sequence>
<dbReference type="GO" id="GO:0004650">
    <property type="term" value="F:polygalacturonase activity"/>
    <property type="evidence" value="ECO:0007669"/>
    <property type="project" value="InterPro"/>
</dbReference>
<dbReference type="SMART" id="SM00710">
    <property type="entry name" value="PbH1"/>
    <property type="match status" value="4"/>
</dbReference>
<dbReference type="InterPro" id="IPR011050">
    <property type="entry name" value="Pectin_lyase_fold/virulence"/>
</dbReference>
<dbReference type="Gene3D" id="2.160.20.10">
    <property type="entry name" value="Single-stranded right-handed beta-helix, Pectin lyase-like"/>
    <property type="match status" value="1"/>
</dbReference>
<keyword evidence="2" id="KW-0677">Repeat</keyword>
<evidence type="ECO:0000256" key="5">
    <source>
        <dbReference type="ARBA" id="ARBA00023277"/>
    </source>
</evidence>
<gene>
    <name evidence="10" type="ORF">CLV58_12458</name>
</gene>
<evidence type="ECO:0000256" key="6">
    <source>
        <dbReference type="ARBA" id="ARBA00023295"/>
    </source>
</evidence>
<keyword evidence="4" id="KW-0325">Glycoprotein</keyword>
<comment type="caution">
    <text evidence="10">The sequence shown here is derived from an EMBL/GenBank/DDBJ whole genome shotgun (WGS) entry which is preliminary data.</text>
</comment>